<protein>
    <recommendedName>
        <fullName evidence="8 9">1,4-dihydroxy-2-naphthoate octaprenyltransferase</fullName>
        <shortName evidence="8">DHNA-octaprenyltransferase</shortName>
        <ecNumber evidence="8 9">2.5.1.74</ecNumber>
    </recommendedName>
</protein>
<comment type="function">
    <text evidence="8">Conversion of 1,4-dihydroxy-2-naphthoate (DHNA) to demethylmenaquinone (DMK).</text>
</comment>
<name>A0ABQ6HWG6_9MICO</name>
<accession>A0ABQ6HWG6</accession>
<keyword evidence="6 8" id="KW-1133">Transmembrane helix</keyword>
<dbReference type="Proteomes" id="UP001157091">
    <property type="component" value="Unassembled WGS sequence"/>
</dbReference>
<dbReference type="InterPro" id="IPR025110">
    <property type="entry name" value="AMP-bd_C"/>
</dbReference>
<comment type="pathway">
    <text evidence="8">Quinol/quinone metabolism; menaquinone biosynthesis; menaquinol from 1,4-dihydroxy-2-naphthoate: step 1/2.</text>
</comment>
<evidence type="ECO:0000256" key="6">
    <source>
        <dbReference type="ARBA" id="ARBA00022989"/>
    </source>
</evidence>
<keyword evidence="5 8" id="KW-0812">Transmembrane</keyword>
<dbReference type="EC" id="2.5.1.74" evidence="8 9"/>
<feature type="transmembrane region" description="Helical" evidence="8">
    <location>
        <begin position="402"/>
        <end position="418"/>
    </location>
</feature>
<evidence type="ECO:0000256" key="9">
    <source>
        <dbReference type="NCBIfam" id="TIGR00751"/>
    </source>
</evidence>
<dbReference type="Pfam" id="PF13193">
    <property type="entry name" value="AMP-binding_C"/>
    <property type="match status" value="1"/>
</dbReference>
<feature type="transmembrane region" description="Helical" evidence="8">
    <location>
        <begin position="252"/>
        <end position="285"/>
    </location>
</feature>
<feature type="transmembrane region" description="Helical" evidence="8">
    <location>
        <begin position="191"/>
        <end position="210"/>
    </location>
</feature>
<evidence type="ECO:0000313" key="12">
    <source>
        <dbReference type="EMBL" id="GMA22840.1"/>
    </source>
</evidence>
<comment type="catalytic activity">
    <reaction evidence="8">
        <text>an all-trans-polyprenyl diphosphate + 1,4-dihydroxy-2-naphthoate + H(+) = a 2-demethylmenaquinol + CO2 + diphosphate</text>
        <dbReference type="Rhea" id="RHEA:26478"/>
        <dbReference type="Rhea" id="RHEA-COMP:9563"/>
        <dbReference type="Rhea" id="RHEA-COMP:9564"/>
        <dbReference type="ChEBI" id="CHEBI:11173"/>
        <dbReference type="ChEBI" id="CHEBI:15378"/>
        <dbReference type="ChEBI" id="CHEBI:16526"/>
        <dbReference type="ChEBI" id="CHEBI:33019"/>
        <dbReference type="ChEBI" id="CHEBI:55437"/>
        <dbReference type="ChEBI" id="CHEBI:58914"/>
        <dbReference type="EC" id="2.5.1.74"/>
    </reaction>
</comment>
<keyword evidence="13" id="KW-1185">Reference proteome</keyword>
<comment type="caution">
    <text evidence="12">The sequence shown here is derived from an EMBL/GenBank/DDBJ whole genome shotgun (WGS) entry which is preliminary data.</text>
</comment>
<reference evidence="13" key="1">
    <citation type="journal article" date="2019" name="Int. J. Syst. Evol. Microbiol.">
        <title>The Global Catalogue of Microorganisms (GCM) 10K type strain sequencing project: providing services to taxonomists for standard genome sequencing and annotation.</title>
        <authorList>
            <consortium name="The Broad Institute Genomics Platform"/>
            <consortium name="The Broad Institute Genome Sequencing Center for Infectious Disease"/>
            <person name="Wu L."/>
            <person name="Ma J."/>
        </authorList>
    </citation>
    <scope>NUCLEOTIDE SEQUENCE [LARGE SCALE GENOMIC DNA]</scope>
    <source>
        <strain evidence="13">NBRC 106348</strain>
    </source>
</reference>
<dbReference type="EMBL" id="BSUK01000001">
    <property type="protein sequence ID" value="GMA22840.1"/>
    <property type="molecule type" value="Genomic_DNA"/>
</dbReference>
<evidence type="ECO:0000256" key="4">
    <source>
        <dbReference type="ARBA" id="ARBA00022679"/>
    </source>
</evidence>
<feature type="transmembrane region" description="Helical" evidence="8">
    <location>
        <begin position="425"/>
        <end position="447"/>
    </location>
</feature>
<proteinExistence type="inferred from homology"/>
<comment type="subcellular location">
    <subcellularLocation>
        <location evidence="8">Cell membrane</location>
        <topology evidence="8">Multi-pass membrane protein</topology>
    </subcellularLocation>
    <subcellularLocation>
        <location evidence="1">Membrane</location>
        <topology evidence="1">Multi-pass membrane protein</topology>
    </subcellularLocation>
</comment>
<feature type="transmembrane region" description="Helical" evidence="8">
    <location>
        <begin position="327"/>
        <end position="348"/>
    </location>
</feature>
<dbReference type="Gene3D" id="3.30.300.30">
    <property type="match status" value="1"/>
</dbReference>
<keyword evidence="7 8" id="KW-0472">Membrane</keyword>
<feature type="domain" description="AMP-binding enzyme C-terminal" evidence="11">
    <location>
        <begin position="55"/>
        <end position="123"/>
    </location>
</feature>
<evidence type="ECO:0000259" key="11">
    <source>
        <dbReference type="Pfam" id="PF13193"/>
    </source>
</evidence>
<dbReference type="NCBIfam" id="NF004751">
    <property type="entry name" value="PRK06080.1-3"/>
    <property type="match status" value="1"/>
</dbReference>
<evidence type="ECO:0000313" key="13">
    <source>
        <dbReference type="Proteomes" id="UP001157091"/>
    </source>
</evidence>
<gene>
    <name evidence="8" type="primary">menA</name>
    <name evidence="12" type="ORF">GCM10025864_05990</name>
</gene>
<evidence type="ECO:0000256" key="10">
    <source>
        <dbReference type="SAM" id="MobiDB-lite"/>
    </source>
</evidence>
<dbReference type="CDD" id="cd13962">
    <property type="entry name" value="PT_UbiA_UBIAD1"/>
    <property type="match status" value="1"/>
</dbReference>
<dbReference type="PANTHER" id="PTHR13929">
    <property type="entry name" value="1,4-DIHYDROXY-2-NAPHTHOATE OCTAPRENYLTRANSFERASE"/>
    <property type="match status" value="1"/>
</dbReference>
<feature type="transmembrane region" description="Helical" evidence="8">
    <location>
        <begin position="297"/>
        <end position="321"/>
    </location>
</feature>
<evidence type="ECO:0000256" key="2">
    <source>
        <dbReference type="ARBA" id="ARBA00022428"/>
    </source>
</evidence>
<dbReference type="HAMAP" id="MF_01937">
    <property type="entry name" value="MenA_1"/>
    <property type="match status" value="1"/>
</dbReference>
<organism evidence="12 13">
    <name type="scientific">Luteimicrobium album</name>
    <dbReference type="NCBI Taxonomy" id="1054550"/>
    <lineage>
        <taxon>Bacteria</taxon>
        <taxon>Bacillati</taxon>
        <taxon>Actinomycetota</taxon>
        <taxon>Actinomycetes</taxon>
        <taxon>Micrococcales</taxon>
        <taxon>Luteimicrobium</taxon>
    </lineage>
</organism>
<feature type="transmembrane region" description="Helical" evidence="8">
    <location>
        <begin position="377"/>
        <end position="396"/>
    </location>
</feature>
<evidence type="ECO:0000256" key="1">
    <source>
        <dbReference type="ARBA" id="ARBA00004141"/>
    </source>
</evidence>
<dbReference type="Pfam" id="PF01040">
    <property type="entry name" value="UbiA"/>
    <property type="match status" value="1"/>
</dbReference>
<evidence type="ECO:0000256" key="7">
    <source>
        <dbReference type="ARBA" id="ARBA00023136"/>
    </source>
</evidence>
<dbReference type="SUPFAM" id="SSF56801">
    <property type="entry name" value="Acetyl-CoA synthetase-like"/>
    <property type="match status" value="1"/>
</dbReference>
<feature type="region of interest" description="Disordered" evidence="10">
    <location>
        <begin position="1"/>
        <end position="21"/>
    </location>
</feature>
<keyword evidence="2 8" id="KW-0474">Menaquinone biosynthesis</keyword>
<keyword evidence="4 8" id="KW-0808">Transferase</keyword>
<dbReference type="PANTHER" id="PTHR13929:SF0">
    <property type="entry name" value="UBIA PRENYLTRANSFERASE DOMAIN-CONTAINING PROTEIN 1"/>
    <property type="match status" value="1"/>
</dbReference>
<dbReference type="InterPro" id="IPR045851">
    <property type="entry name" value="AMP-bd_C_sf"/>
</dbReference>
<comment type="similarity">
    <text evidence="8">Belongs to the MenA family. Type 1 subfamily.</text>
</comment>
<evidence type="ECO:0000256" key="5">
    <source>
        <dbReference type="ARBA" id="ARBA00022692"/>
    </source>
</evidence>
<evidence type="ECO:0000256" key="8">
    <source>
        <dbReference type="HAMAP-Rule" id="MF_01937"/>
    </source>
</evidence>
<sequence length="449" mass="47029">MTSDLGSLTALPDDGASPAGPGVRLRVLGRADDVVVTGGEKVAPLAVEHALAPLGETCVVGVPDPEWGQAVVAVVVRPEVDGAVPGELGPADDDLRDRARTLARDALGPHAAPHHVLVAGALPCAARARWTAAASRPSRTQSCAASSTDARIAWFHGHTLRVGRGRASPHPAGCRDPRHRRLGRRCADRRVLVLGALLALGIALALQFGVNYANDYSDGVRGTDVDRVGPTRLTATGLARPERVRAAAFASFAVAAVLGLVLVWLSGTWWLIAVGVLCVLAAWYYTGGKNPYGYRGLGDVGVFVFFGLVAVLGTTYTQLAYSDSPRITWPSGLGAVAVGLLACAILMANNIRDIPTDLPAGKRTLAVRLGDFRARRVYVAELWIALALGVVCAFWAPWSLLVLLLLLPAILLSIPVLVGARGRALVPVLAATGFFELGYGVLLGFGLSI</sequence>
<dbReference type="InterPro" id="IPR000537">
    <property type="entry name" value="UbiA_prenyltransferase"/>
</dbReference>
<evidence type="ECO:0000256" key="3">
    <source>
        <dbReference type="ARBA" id="ARBA00022475"/>
    </source>
</evidence>
<keyword evidence="3 8" id="KW-1003">Cell membrane</keyword>
<dbReference type="InterPro" id="IPR026046">
    <property type="entry name" value="UBIAD1"/>
</dbReference>
<dbReference type="NCBIfam" id="TIGR00751">
    <property type="entry name" value="menA"/>
    <property type="match status" value="1"/>
</dbReference>
<dbReference type="InterPro" id="IPR004657">
    <property type="entry name" value="MenA"/>
</dbReference>